<feature type="region of interest" description="Disordered" evidence="2">
    <location>
        <begin position="121"/>
        <end position="155"/>
    </location>
</feature>
<proteinExistence type="inferred from homology"/>
<feature type="region of interest" description="Disordered" evidence="2">
    <location>
        <begin position="81"/>
        <end position="106"/>
    </location>
</feature>
<dbReference type="AlphaFoldDB" id="A0A8J5XGI2"/>
<reference evidence="3" key="1">
    <citation type="submission" date="2021-05" db="EMBL/GenBank/DDBJ databases">
        <title>The genome of the haptophyte Pavlova lutheri (Diacronema luteri, Pavlovales) - a model for lipid biosynthesis in eukaryotic algae.</title>
        <authorList>
            <person name="Hulatt C.J."/>
            <person name="Posewitz M.C."/>
        </authorList>
    </citation>
    <scope>NUCLEOTIDE SEQUENCE</scope>
    <source>
        <strain evidence="3">NIVA-4/92</strain>
    </source>
</reference>
<dbReference type="InterPro" id="IPR029488">
    <property type="entry name" value="Hmw/CFAP97"/>
</dbReference>
<dbReference type="Proteomes" id="UP000751190">
    <property type="component" value="Unassembled WGS sequence"/>
</dbReference>
<gene>
    <name evidence="3" type="ORF">KFE25_010350</name>
</gene>
<dbReference type="EMBL" id="JAGTXO010000020">
    <property type="protein sequence ID" value="KAG8462525.1"/>
    <property type="molecule type" value="Genomic_DNA"/>
</dbReference>
<dbReference type="OrthoDB" id="10493508at2759"/>
<protein>
    <submittedName>
        <fullName evidence="3">Uncharacterized protein</fullName>
    </submittedName>
</protein>
<keyword evidence="4" id="KW-1185">Reference proteome</keyword>
<feature type="compositionally biased region" description="Gly residues" evidence="2">
    <location>
        <begin position="142"/>
        <end position="151"/>
    </location>
</feature>
<organism evidence="3 4">
    <name type="scientific">Diacronema lutheri</name>
    <name type="common">Unicellular marine alga</name>
    <name type="synonym">Monochrysis lutheri</name>
    <dbReference type="NCBI Taxonomy" id="2081491"/>
    <lineage>
        <taxon>Eukaryota</taxon>
        <taxon>Haptista</taxon>
        <taxon>Haptophyta</taxon>
        <taxon>Pavlovophyceae</taxon>
        <taxon>Pavlovales</taxon>
        <taxon>Pavlovaceae</taxon>
        <taxon>Diacronema</taxon>
    </lineage>
</organism>
<accession>A0A8J5XGI2</accession>
<evidence type="ECO:0000256" key="2">
    <source>
        <dbReference type="SAM" id="MobiDB-lite"/>
    </source>
</evidence>
<dbReference type="Pfam" id="PF13879">
    <property type="entry name" value="Hmw_CFAP97"/>
    <property type="match status" value="1"/>
</dbReference>
<comment type="similarity">
    <text evidence="1">Belongs to the CFAP97 family.</text>
</comment>
<evidence type="ECO:0000256" key="1">
    <source>
        <dbReference type="ARBA" id="ARBA00008315"/>
    </source>
</evidence>
<name>A0A8J5XGI2_DIALT</name>
<evidence type="ECO:0000313" key="4">
    <source>
        <dbReference type="Proteomes" id="UP000751190"/>
    </source>
</evidence>
<comment type="caution">
    <text evidence="3">The sequence shown here is derived from an EMBL/GenBank/DDBJ whole genome shotgun (WGS) entry which is preliminary data.</text>
</comment>
<evidence type="ECO:0000313" key="3">
    <source>
        <dbReference type="EMBL" id="KAG8462525.1"/>
    </source>
</evidence>
<sequence length="166" mass="17417">MTDADSATLQEALALNAQLKEMETLMSRVEASKARLGSSSAARSGIGGYGGRTFTSAQEYEIQRNNAHLINKLARVRVEANAASGGRPPVLSREGSAAINRKKKASEIERENARLVARIQGQKSTLSNMKPPPTKPKPTSGVGAGRGGTGVGMLAPGIPPGRGLYY</sequence>